<reference evidence="12 13" key="1">
    <citation type="submission" date="2019-06" db="EMBL/GenBank/DDBJ databases">
        <authorList>
            <person name="Jiang L."/>
        </authorList>
    </citation>
    <scope>NUCLEOTIDE SEQUENCE [LARGE SCALE GENOMIC DNA]</scope>
    <source>
        <strain evidence="12 13">YIM 48858</strain>
    </source>
</reference>
<keyword evidence="7" id="KW-0535">Nitrogen fixation</keyword>
<evidence type="ECO:0000256" key="5">
    <source>
        <dbReference type="ARBA" id="ARBA00023015"/>
    </source>
</evidence>
<dbReference type="Pfam" id="PF00543">
    <property type="entry name" value="P-II"/>
    <property type="match status" value="1"/>
</dbReference>
<evidence type="ECO:0000256" key="11">
    <source>
        <dbReference type="RuleBase" id="RU003936"/>
    </source>
</evidence>
<evidence type="ECO:0000256" key="8">
    <source>
        <dbReference type="ARBA" id="ARBA00056310"/>
    </source>
</evidence>
<name>A0A5C4NLZ0_9RHOB</name>
<sequence length="112" mass="12238">MKKIEAIIKPFKLDEVKEALQDVGVQGLSVVEVKGFGRQKGHTELYRGAEYVVDFLPKVKIEVVLPDEQAEGAIQAILTAARTDKIGDGKIFVSTIEQAIRIRTGESGDDAL</sequence>
<dbReference type="InterPro" id="IPR002332">
    <property type="entry name" value="N-reg_PII_urydylation_site"/>
</dbReference>
<proteinExistence type="inferred from homology"/>
<evidence type="ECO:0000256" key="6">
    <source>
        <dbReference type="ARBA" id="ARBA00023163"/>
    </source>
</evidence>
<dbReference type="OrthoDB" id="9802729at2"/>
<keyword evidence="4" id="KW-0547">Nucleotide-binding</keyword>
<evidence type="ECO:0000256" key="10">
    <source>
        <dbReference type="PIRSR" id="PIRSR602187-50"/>
    </source>
</evidence>
<keyword evidence="6" id="KW-0804">Transcription</keyword>
<dbReference type="InterPro" id="IPR002187">
    <property type="entry name" value="N-reg_PII"/>
</dbReference>
<dbReference type="GO" id="GO:0006808">
    <property type="term" value="P:regulation of nitrogen utilization"/>
    <property type="evidence" value="ECO:0007669"/>
    <property type="project" value="InterPro"/>
</dbReference>
<keyword evidence="3 10" id="KW-0597">Phosphoprotein</keyword>
<dbReference type="Proteomes" id="UP000305709">
    <property type="component" value="Unassembled WGS sequence"/>
</dbReference>
<dbReference type="EMBL" id="VDFV01000004">
    <property type="protein sequence ID" value="TNC73429.1"/>
    <property type="molecule type" value="Genomic_DNA"/>
</dbReference>
<evidence type="ECO:0000256" key="4">
    <source>
        <dbReference type="ARBA" id="ARBA00022741"/>
    </source>
</evidence>
<dbReference type="PROSITE" id="PS51343">
    <property type="entry name" value="PII_GLNB_DOM"/>
    <property type="match status" value="1"/>
</dbReference>
<accession>A0A5C4NLZ0</accession>
<comment type="function">
    <text evidence="8">P-II indirectly controls the transcription of the glutamine synthetase gene (glnA). P-II prevents NR-II-catalyzed conversion of NR-I to NR-I-phosphate, the transcriptional activator of glnA. When P-II is uridylylated to P-II-UMP, these events are reversed. When the ratio of Gln to 2-ketoglutarate decreases, P-II is uridylylated to P-II-UMP, which causes the deadenylation of glutamine synthetase, so activating the enzyme.</text>
</comment>
<keyword evidence="5" id="KW-0805">Transcription regulation</keyword>
<dbReference type="GO" id="GO:0005524">
    <property type="term" value="F:ATP binding"/>
    <property type="evidence" value="ECO:0007669"/>
    <property type="project" value="TreeGrafter"/>
</dbReference>
<dbReference type="PRINTS" id="PR00340">
    <property type="entry name" value="PIIGLNB"/>
</dbReference>
<dbReference type="RefSeq" id="WP_139080752.1">
    <property type="nucleotide sequence ID" value="NZ_VDFV01000004.1"/>
</dbReference>
<dbReference type="FunFam" id="3.30.70.120:FF:000001">
    <property type="entry name" value="Nitrogen regulatory protein P-II"/>
    <property type="match status" value="1"/>
</dbReference>
<evidence type="ECO:0000256" key="7">
    <source>
        <dbReference type="ARBA" id="ARBA00023231"/>
    </source>
</evidence>
<comment type="caution">
    <text evidence="12">The sequence shown here is derived from an EMBL/GenBank/DDBJ whole genome shotgun (WGS) entry which is preliminary data.</text>
</comment>
<dbReference type="SUPFAM" id="SSF54913">
    <property type="entry name" value="GlnB-like"/>
    <property type="match status" value="1"/>
</dbReference>
<evidence type="ECO:0000313" key="12">
    <source>
        <dbReference type="EMBL" id="TNC73429.1"/>
    </source>
</evidence>
<dbReference type="PROSITE" id="PS00496">
    <property type="entry name" value="PII_GLNB_UMP"/>
    <property type="match status" value="1"/>
</dbReference>
<feature type="modified residue" description="O-UMP-tyrosine" evidence="9">
    <location>
        <position position="51"/>
    </location>
</feature>
<organism evidence="12 13">
    <name type="scientific">Rubellimicrobium roseum</name>
    <dbReference type="NCBI Taxonomy" id="687525"/>
    <lineage>
        <taxon>Bacteria</taxon>
        <taxon>Pseudomonadati</taxon>
        <taxon>Pseudomonadota</taxon>
        <taxon>Alphaproteobacteria</taxon>
        <taxon>Rhodobacterales</taxon>
        <taxon>Roseobacteraceae</taxon>
        <taxon>Rubellimicrobium</taxon>
    </lineage>
</organism>
<dbReference type="SMART" id="SM00938">
    <property type="entry name" value="P-II"/>
    <property type="match status" value="1"/>
</dbReference>
<dbReference type="PANTHER" id="PTHR30115:SF11">
    <property type="entry name" value="NITROGEN REGULATORY PROTEIN P-II HOMOLOG"/>
    <property type="match status" value="1"/>
</dbReference>
<evidence type="ECO:0000256" key="9">
    <source>
        <dbReference type="PIRSR" id="PIRSR039144-50"/>
    </source>
</evidence>
<dbReference type="GO" id="GO:0005829">
    <property type="term" value="C:cytosol"/>
    <property type="evidence" value="ECO:0007669"/>
    <property type="project" value="TreeGrafter"/>
</dbReference>
<dbReference type="GO" id="GO:0030234">
    <property type="term" value="F:enzyme regulator activity"/>
    <property type="evidence" value="ECO:0007669"/>
    <property type="project" value="InterPro"/>
</dbReference>
<keyword evidence="13" id="KW-1185">Reference proteome</keyword>
<dbReference type="AlphaFoldDB" id="A0A5C4NLZ0"/>
<dbReference type="PANTHER" id="PTHR30115">
    <property type="entry name" value="NITROGEN REGULATORY PROTEIN P-II"/>
    <property type="match status" value="1"/>
</dbReference>
<dbReference type="InterPro" id="IPR011322">
    <property type="entry name" value="N-reg_PII-like_a/b"/>
</dbReference>
<evidence type="ECO:0000313" key="13">
    <source>
        <dbReference type="Proteomes" id="UP000305709"/>
    </source>
</evidence>
<comment type="similarity">
    <text evidence="11">Belongs to the P(II) protein family.</text>
</comment>
<evidence type="ECO:0000256" key="1">
    <source>
        <dbReference type="ARBA" id="ARBA00011233"/>
    </source>
</evidence>
<dbReference type="PROSITE" id="PS00638">
    <property type="entry name" value="PII_GLNB_CTER"/>
    <property type="match status" value="1"/>
</dbReference>
<dbReference type="Gene3D" id="3.30.70.120">
    <property type="match status" value="1"/>
</dbReference>
<evidence type="ECO:0000256" key="3">
    <source>
        <dbReference type="ARBA" id="ARBA00022553"/>
    </source>
</evidence>
<evidence type="ECO:0000256" key="2">
    <source>
        <dbReference type="ARBA" id="ARBA00015681"/>
    </source>
</evidence>
<comment type="subunit">
    <text evidence="1">Homotrimer.</text>
</comment>
<dbReference type="InterPro" id="IPR017918">
    <property type="entry name" value="N-reg_PII_CS"/>
</dbReference>
<dbReference type="InterPro" id="IPR015867">
    <property type="entry name" value="N-reg_PII/ATP_PRibTrfase_C"/>
</dbReference>
<protein>
    <recommendedName>
        <fullName evidence="2">Nitrogen regulatory protein P-II</fullName>
    </recommendedName>
</protein>
<dbReference type="PIRSF" id="PIRSF039144">
    <property type="entry name" value="GlnB"/>
    <property type="match status" value="1"/>
</dbReference>
<gene>
    <name evidence="12" type="ORF">FHG71_06195</name>
</gene>